<keyword evidence="3" id="KW-1185">Reference proteome</keyword>
<dbReference type="EMBL" id="CP001674">
    <property type="protein sequence ID" value="ACT50244.1"/>
    <property type="molecule type" value="Genomic_DNA"/>
</dbReference>
<gene>
    <name evidence="2" type="ordered locus">Msip34_0997</name>
</gene>
<evidence type="ECO:0000256" key="1">
    <source>
        <dbReference type="SAM" id="SignalP"/>
    </source>
</evidence>
<sequence length="170" mass="19334" precursor="true">MNFKRVSTRYLLMAMLVFCLNHAHAEPPAGAVVVEFVQPEKFTDAGNDSFGGYSPSTLASLRKYIERTAPRYLQPGQQLSIRITDIDLAGSFEPWRGPGRDVRIVRDVYPPRIKLQYEWRDADGHILGQGEKNLRNLGFQMTTVARDSDALRYEKALINDWLASEFSPSR</sequence>
<dbReference type="STRING" id="582744.Msip34_0997"/>
<proteinExistence type="predicted"/>
<feature type="chain" id="PRO_5002973806" description="DUF3016 domain-containing protein" evidence="1">
    <location>
        <begin position="26"/>
        <end position="170"/>
    </location>
</feature>
<evidence type="ECO:0008006" key="4">
    <source>
        <dbReference type="Google" id="ProtNLM"/>
    </source>
</evidence>
<dbReference type="KEGG" id="mei:Msip34_0997"/>
<dbReference type="Proteomes" id="UP000002743">
    <property type="component" value="Chromosome"/>
</dbReference>
<feature type="signal peptide" evidence="1">
    <location>
        <begin position="1"/>
        <end position="25"/>
    </location>
</feature>
<dbReference type="AlphaFoldDB" id="C6XCG9"/>
<reference evidence="3" key="1">
    <citation type="submission" date="2009-07" db="EMBL/GenBank/DDBJ databases">
        <title>Complete sequence of chromosome of Methylovorus sp. SIP3-4.</title>
        <authorList>
            <person name="Lucas S."/>
            <person name="Copeland A."/>
            <person name="Lapidus A."/>
            <person name="Glavina del Rio T."/>
            <person name="Tice H."/>
            <person name="Bruce D."/>
            <person name="Goodwin L."/>
            <person name="Pitluck S."/>
            <person name="Clum A."/>
            <person name="Larimer F."/>
            <person name="Land M."/>
            <person name="Hauser L."/>
            <person name="Kyrpides N."/>
            <person name="Mikhailova N."/>
            <person name="Kayluzhnaya M."/>
            <person name="Chistoserdova L."/>
        </authorList>
    </citation>
    <scope>NUCLEOTIDE SEQUENCE [LARGE SCALE GENOMIC DNA]</scope>
    <source>
        <strain evidence="3">SIP3-4</strain>
    </source>
</reference>
<dbReference type="HOGENOM" id="CLU_100616_1_0_4"/>
<accession>C6XCG9</accession>
<keyword evidence="1" id="KW-0732">Signal</keyword>
<dbReference type="RefSeq" id="WP_015829770.1">
    <property type="nucleotide sequence ID" value="NC_012969.1"/>
</dbReference>
<evidence type="ECO:0000313" key="3">
    <source>
        <dbReference type="Proteomes" id="UP000002743"/>
    </source>
</evidence>
<dbReference type="eggNOG" id="ENOG50331S4">
    <property type="taxonomic scope" value="Bacteria"/>
</dbReference>
<name>C6XCG9_METGS</name>
<reference evidence="2 3" key="2">
    <citation type="journal article" date="2011" name="J. Bacteriol.">
        <title>Genomes of three methylotrophs from a single niche uncover genetic and metabolic divergence of Methylophilaceae.</title>
        <authorList>
            <person name="Lapidus A."/>
            <person name="Clum A."/>
            <person name="Labutti K."/>
            <person name="Kaluzhnaya M.G."/>
            <person name="Lim S."/>
            <person name="Beck D.A."/>
            <person name="Glavina Del Rio T."/>
            <person name="Nolan M."/>
            <person name="Mavromatis K."/>
            <person name="Huntemann M."/>
            <person name="Lucas S."/>
            <person name="Lidstrom M.E."/>
            <person name="Ivanova N."/>
            <person name="Chistoserdova L."/>
        </authorList>
    </citation>
    <scope>NUCLEOTIDE SEQUENCE [LARGE SCALE GENOMIC DNA]</scope>
    <source>
        <strain evidence="2 3">SIP3-4</strain>
    </source>
</reference>
<dbReference type="Pfam" id="PF11454">
    <property type="entry name" value="DUF3016"/>
    <property type="match status" value="1"/>
</dbReference>
<dbReference type="InterPro" id="IPR021557">
    <property type="entry name" value="DUF3016"/>
</dbReference>
<evidence type="ECO:0000313" key="2">
    <source>
        <dbReference type="EMBL" id="ACT50244.1"/>
    </source>
</evidence>
<protein>
    <recommendedName>
        <fullName evidence="4">DUF3016 domain-containing protein</fullName>
    </recommendedName>
</protein>
<organism evidence="2 3">
    <name type="scientific">Methylovorus glucosotrophus (strain SIP3-4)</name>
    <dbReference type="NCBI Taxonomy" id="582744"/>
    <lineage>
        <taxon>Bacteria</taxon>
        <taxon>Pseudomonadati</taxon>
        <taxon>Pseudomonadota</taxon>
        <taxon>Betaproteobacteria</taxon>
        <taxon>Nitrosomonadales</taxon>
        <taxon>Methylophilaceae</taxon>
        <taxon>Methylovorus</taxon>
    </lineage>
</organism>
<dbReference type="OrthoDB" id="195620at2"/>